<organism evidence="2 3">
    <name type="scientific">Puccinia graminis f. sp. tritici</name>
    <dbReference type="NCBI Taxonomy" id="56615"/>
    <lineage>
        <taxon>Eukaryota</taxon>
        <taxon>Fungi</taxon>
        <taxon>Dikarya</taxon>
        <taxon>Basidiomycota</taxon>
        <taxon>Pucciniomycotina</taxon>
        <taxon>Pucciniomycetes</taxon>
        <taxon>Pucciniales</taxon>
        <taxon>Pucciniaceae</taxon>
        <taxon>Puccinia</taxon>
    </lineage>
</organism>
<gene>
    <name evidence="2" type="ORF">PGT21_024249</name>
</gene>
<name>A0A5B0LZE7_PUCGR</name>
<feature type="compositionally biased region" description="Basic and acidic residues" evidence="1">
    <location>
        <begin position="19"/>
        <end position="40"/>
    </location>
</feature>
<dbReference type="Proteomes" id="UP000324748">
    <property type="component" value="Unassembled WGS sequence"/>
</dbReference>
<dbReference type="OrthoDB" id="10286663at2759"/>
<evidence type="ECO:0000313" key="3">
    <source>
        <dbReference type="Proteomes" id="UP000324748"/>
    </source>
</evidence>
<dbReference type="EMBL" id="VSWC01000183">
    <property type="protein sequence ID" value="KAA1069429.1"/>
    <property type="molecule type" value="Genomic_DNA"/>
</dbReference>
<evidence type="ECO:0000256" key="1">
    <source>
        <dbReference type="SAM" id="MobiDB-lite"/>
    </source>
</evidence>
<feature type="region of interest" description="Disordered" evidence="1">
    <location>
        <begin position="1"/>
        <end position="92"/>
    </location>
</feature>
<dbReference type="AlphaFoldDB" id="A0A5B0LZE7"/>
<accession>A0A5B0LZE7</accession>
<sequence length="92" mass="10066">MGSFTALRTGKLKLSSNDSTKDVDAMDFKTSGGDHQRQPESPHALVLPKDPWDRMEIMHETPSSEKSAAPHPRSTVEATEMAVEKAMSDALI</sequence>
<evidence type="ECO:0000313" key="2">
    <source>
        <dbReference type="EMBL" id="KAA1069429.1"/>
    </source>
</evidence>
<protein>
    <submittedName>
        <fullName evidence="2">Uncharacterized protein</fullName>
    </submittedName>
</protein>
<feature type="compositionally biased region" description="Basic and acidic residues" evidence="1">
    <location>
        <begin position="82"/>
        <end position="92"/>
    </location>
</feature>
<proteinExistence type="predicted"/>
<comment type="caution">
    <text evidence="2">The sequence shown here is derived from an EMBL/GenBank/DDBJ whole genome shotgun (WGS) entry which is preliminary data.</text>
</comment>
<keyword evidence="3" id="KW-1185">Reference proteome</keyword>
<reference evidence="2 3" key="1">
    <citation type="submission" date="2019-05" db="EMBL/GenBank/DDBJ databases">
        <title>Emergence of the Ug99 lineage of the wheat stem rust pathogen through somatic hybridization.</title>
        <authorList>
            <person name="Li F."/>
            <person name="Upadhyaya N.M."/>
            <person name="Sperschneider J."/>
            <person name="Matny O."/>
            <person name="Nguyen-Phuc H."/>
            <person name="Mago R."/>
            <person name="Raley C."/>
            <person name="Miller M.E."/>
            <person name="Silverstein K.A.T."/>
            <person name="Henningsen E."/>
            <person name="Hirsch C.D."/>
            <person name="Visser B."/>
            <person name="Pretorius Z.A."/>
            <person name="Steffenson B.J."/>
            <person name="Schwessinger B."/>
            <person name="Dodds P.N."/>
            <person name="Figueroa M."/>
        </authorList>
    </citation>
    <scope>NUCLEOTIDE SEQUENCE [LARGE SCALE GENOMIC DNA]</scope>
    <source>
        <strain evidence="2">21-0</strain>
    </source>
</reference>
<feature type="compositionally biased region" description="Basic and acidic residues" evidence="1">
    <location>
        <begin position="50"/>
        <end position="63"/>
    </location>
</feature>